<evidence type="ECO:0000256" key="1">
    <source>
        <dbReference type="ARBA" id="ARBA00022723"/>
    </source>
</evidence>
<evidence type="ECO:0000313" key="7">
    <source>
        <dbReference type="EMBL" id="GET88675.1"/>
    </source>
</evidence>
<protein>
    <recommendedName>
        <fullName evidence="6">RING-type domain-containing protein</fullName>
    </recommendedName>
</protein>
<dbReference type="Gene3D" id="3.30.40.10">
    <property type="entry name" value="Zinc/RING finger domain, C3HC4 (zinc finger)"/>
    <property type="match status" value="1"/>
</dbReference>
<evidence type="ECO:0000256" key="3">
    <source>
        <dbReference type="ARBA" id="ARBA00022833"/>
    </source>
</evidence>
<feature type="compositionally biased region" description="Basic and acidic residues" evidence="5">
    <location>
        <begin position="605"/>
        <end position="614"/>
    </location>
</feature>
<dbReference type="Pfam" id="PF13445">
    <property type="entry name" value="zf-RING_UBOX"/>
    <property type="match status" value="1"/>
</dbReference>
<dbReference type="GO" id="GO:0008270">
    <property type="term" value="F:zinc ion binding"/>
    <property type="evidence" value="ECO:0007669"/>
    <property type="project" value="UniProtKB-KW"/>
</dbReference>
<dbReference type="PROSITE" id="PS00518">
    <property type="entry name" value="ZF_RING_1"/>
    <property type="match status" value="1"/>
</dbReference>
<feature type="region of interest" description="Disordered" evidence="5">
    <location>
        <begin position="52"/>
        <end position="95"/>
    </location>
</feature>
<keyword evidence="1" id="KW-0479">Metal-binding</keyword>
<feature type="compositionally biased region" description="Low complexity" evidence="5">
    <location>
        <begin position="589"/>
        <end position="600"/>
    </location>
</feature>
<feature type="region of interest" description="Disordered" evidence="5">
    <location>
        <begin position="797"/>
        <end position="821"/>
    </location>
</feature>
<dbReference type="PROSITE" id="PS50089">
    <property type="entry name" value="ZF_RING_2"/>
    <property type="match status" value="1"/>
</dbReference>
<evidence type="ECO:0000256" key="2">
    <source>
        <dbReference type="ARBA" id="ARBA00022771"/>
    </source>
</evidence>
<feature type="compositionally biased region" description="Low complexity" evidence="5">
    <location>
        <begin position="86"/>
        <end position="95"/>
    </location>
</feature>
<keyword evidence="3" id="KW-0862">Zinc</keyword>
<keyword evidence="2 4" id="KW-0863">Zinc-finger</keyword>
<dbReference type="PANTHER" id="PTHR25464:SF2">
    <property type="entry name" value="RING-TYPE DOMAIN-CONTAINING PROTEIN"/>
    <property type="match status" value="1"/>
</dbReference>
<evidence type="ECO:0000259" key="6">
    <source>
        <dbReference type="PROSITE" id="PS50089"/>
    </source>
</evidence>
<gene>
    <name evidence="7" type="ORF">LtaPh_2303400</name>
</gene>
<dbReference type="InterPro" id="IPR001841">
    <property type="entry name" value="Znf_RING"/>
</dbReference>
<dbReference type="InterPro" id="IPR013083">
    <property type="entry name" value="Znf_RING/FYVE/PHD"/>
</dbReference>
<dbReference type="InterPro" id="IPR017907">
    <property type="entry name" value="Znf_RING_CS"/>
</dbReference>
<feature type="region of interest" description="Disordered" evidence="5">
    <location>
        <begin position="388"/>
        <end position="441"/>
    </location>
</feature>
<dbReference type="Proteomes" id="UP000419144">
    <property type="component" value="Unassembled WGS sequence"/>
</dbReference>
<feature type="region of interest" description="Disordered" evidence="5">
    <location>
        <begin position="453"/>
        <end position="478"/>
    </location>
</feature>
<dbReference type="EMBL" id="BLBS01000030">
    <property type="protein sequence ID" value="GET88675.1"/>
    <property type="molecule type" value="Genomic_DNA"/>
</dbReference>
<feature type="compositionally biased region" description="Polar residues" evidence="5">
    <location>
        <begin position="71"/>
        <end position="80"/>
    </location>
</feature>
<reference evidence="7" key="1">
    <citation type="submission" date="2019-11" db="EMBL/GenBank/DDBJ databases">
        <title>Leishmania tarentolae CDS.</title>
        <authorList>
            <person name="Goto Y."/>
            <person name="Yamagishi J."/>
        </authorList>
    </citation>
    <scope>NUCLEOTIDE SEQUENCE [LARGE SCALE GENOMIC DNA]</scope>
    <source>
        <strain evidence="7">Parrot Tar II</strain>
    </source>
</reference>
<feature type="domain" description="RING-type" evidence="6">
    <location>
        <begin position="1005"/>
        <end position="1045"/>
    </location>
</feature>
<dbReference type="PANTHER" id="PTHR25464">
    <property type="entry name" value="TRIPARTITE MOTIF-CONTAINING PROTEIN 2-LIKE PROTEIN"/>
    <property type="match status" value="1"/>
</dbReference>
<comment type="caution">
    <text evidence="7">The sequence shown here is derived from an EMBL/GenBank/DDBJ whole genome shotgun (WGS) entry which is preliminary data.</text>
</comment>
<dbReference type="VEuPathDB" id="TriTrypDB:LtaPh_2303400"/>
<dbReference type="AlphaFoldDB" id="A0A640KI17"/>
<keyword evidence="8" id="KW-1185">Reference proteome</keyword>
<evidence type="ECO:0000256" key="5">
    <source>
        <dbReference type="SAM" id="MobiDB-lite"/>
    </source>
</evidence>
<sequence length="1127" mass="122889">MPTSDGAKPPSQTEESVSRFVRTLDVYPVAPPHKTHGTTVHPRARAGVSAMACGDHTSPQQPEHARGPSCSFHSARTPYSNGRAPGAATAAGASSSTLVSVPKETVTEAEYRLSPHEVQRRAQQVLTAQIRSLLEARLQERLHQARVAHAQLEATRRPPPAVSAVLAFDNHMASTQPNRTSSEAAYGASAAFVSAKVEPLSEEVSPLITTAMATHGGCSGSASTRPDVAAAASAVPSPMETSIIDVHPYSAVELVRVHRLKGVPNHNRGLFAGLSRRYFRTRSGHYTVGGDAESHGRVRSGVSGFMWKKRRKSGAASGPPPRLTMRSLFVDNRLLFQWTESDSLYAVQEEDEFSSQHNDGTLYLDDSDVDDAVLGHSLKRMLERTYGKRMTAEQRAEAARRLRERREGQEGTSGRRYRRRKGKDNDSTLDSLTGGDAMTDADDSFLADVKDGFSGISKTGRRRQAPVGKGSRHGSASRNAKHSVIFVEDFSPVEFLCDSDMPPLVDTPMSSSGATLQKPDGPLLNLAVPRHRYSLSTDGSSVRYPGGGEPMNTTLLAMLSVSSLGHTLTADEAEAHRRKRHLHVGFENSSTGSRLRSSGGPAESIDAKSSDRRTLSGHGTYGSLSLPSCEEQRIRLSQTDCLYTDEGMPFVGRRLTVDAGGVQGMMPGESAVPLRARGDTRRSISDRAEEAFTSEETQQRLSATDVEASISATVTSQEDSMSHLKDSGGSGDLDEFLIHFPEEENHVRLRRAAKSILDGVEDMLDGNEISHNSFLLPRFLSLNLNFSGFDDLVGGSDGADDDSAHGDGSADDEHESLTGFGINDTELNEKFRIEAEEEFGDLVAQRDALLAEVEAQRQLLENMGADVHYLSIGQARTGVTAEQYAIMLTSEVSRYANLNHLRLNASLEEICEQYQKDDEEARAVERAAYGFLDRFGRERTARAEVGCQVCDADLCYVDAAVHSTEEQLEDWFSYEKALVNAVRLSTVAVANIMTFHASLEMESTCHECFFVFDKPRTLWPCGHTFCLPCLSNMYNRRGELICSECGSFCEVGYTPNISVELIANYQTLCKRSESDQASEPDSSVNEEGKMQTIEGVLRSLLNNLLASQSNWTATSSERPTVKLGVNA</sequence>
<evidence type="ECO:0000256" key="4">
    <source>
        <dbReference type="PROSITE-ProRule" id="PRU00175"/>
    </source>
</evidence>
<dbReference type="OrthoDB" id="265776at2759"/>
<dbReference type="SUPFAM" id="SSF57850">
    <property type="entry name" value="RING/U-box"/>
    <property type="match status" value="1"/>
</dbReference>
<dbReference type="InterPro" id="IPR027370">
    <property type="entry name" value="Znf-RING_euk"/>
</dbReference>
<accession>A0A640KI17</accession>
<feature type="compositionally biased region" description="Basic and acidic residues" evidence="5">
    <location>
        <begin position="388"/>
        <end position="409"/>
    </location>
</feature>
<name>A0A640KI17_LEITA</name>
<proteinExistence type="predicted"/>
<evidence type="ECO:0000313" key="8">
    <source>
        <dbReference type="Proteomes" id="UP000419144"/>
    </source>
</evidence>
<feature type="region of interest" description="Disordered" evidence="5">
    <location>
        <begin position="582"/>
        <end position="624"/>
    </location>
</feature>
<organism evidence="7 8">
    <name type="scientific">Leishmania tarentolae</name>
    <name type="common">Sauroleishmania tarentolae</name>
    <dbReference type="NCBI Taxonomy" id="5689"/>
    <lineage>
        <taxon>Eukaryota</taxon>
        <taxon>Discoba</taxon>
        <taxon>Euglenozoa</taxon>
        <taxon>Kinetoplastea</taxon>
        <taxon>Metakinetoplastina</taxon>
        <taxon>Trypanosomatida</taxon>
        <taxon>Trypanosomatidae</taxon>
        <taxon>Leishmaniinae</taxon>
        <taxon>Leishmania</taxon>
        <taxon>lizard Leishmania</taxon>
    </lineage>
</organism>